<dbReference type="Gene3D" id="3.10.129.10">
    <property type="entry name" value="Hotdog Thioesterase"/>
    <property type="match status" value="1"/>
</dbReference>
<gene>
    <name evidence="2" type="ORF">FBQ74_05760</name>
</gene>
<dbReference type="InterPro" id="IPR002539">
    <property type="entry name" value="MaoC-like_dom"/>
</dbReference>
<reference evidence="2 3" key="1">
    <citation type="submission" date="2019-04" db="EMBL/GenBank/DDBJ databases">
        <title>Salinimonas iocasae sp. nov., a halophilic bacterium isolated from the outer tube casing of tubeworms in Okinawa Trough.</title>
        <authorList>
            <person name="Zhang H."/>
            <person name="Wang H."/>
            <person name="Li C."/>
        </authorList>
    </citation>
    <scope>NUCLEOTIDE SEQUENCE [LARGE SCALE GENOMIC DNA]</scope>
    <source>
        <strain evidence="2 3">KX18D6</strain>
    </source>
</reference>
<evidence type="ECO:0000313" key="2">
    <source>
        <dbReference type="EMBL" id="QCZ93024.1"/>
    </source>
</evidence>
<dbReference type="PANTHER" id="PTHR43841:SF3">
    <property type="entry name" value="(3R)-HYDROXYACYL-ACP DEHYDRATASE SUBUNIT HADB"/>
    <property type="match status" value="1"/>
</dbReference>
<dbReference type="InterPro" id="IPR003965">
    <property type="entry name" value="Fatty_acid_synthase"/>
</dbReference>
<protein>
    <recommendedName>
        <fullName evidence="1">MaoC-like domain-containing protein</fullName>
    </recommendedName>
</protein>
<feature type="domain" description="MaoC-like" evidence="1">
    <location>
        <begin position="181"/>
        <end position="274"/>
    </location>
</feature>
<dbReference type="SUPFAM" id="SSF54637">
    <property type="entry name" value="Thioesterase/thiol ester dehydrase-isomerase"/>
    <property type="match status" value="1"/>
</dbReference>
<dbReference type="Proteomes" id="UP000304912">
    <property type="component" value="Chromosome"/>
</dbReference>
<keyword evidence="3" id="KW-1185">Reference proteome</keyword>
<dbReference type="GO" id="GO:0004312">
    <property type="term" value="F:fatty acid synthase activity"/>
    <property type="evidence" value="ECO:0007669"/>
    <property type="project" value="InterPro"/>
</dbReference>
<name>A0A5B7YBR5_9ALTE</name>
<organism evidence="2 3">
    <name type="scientific">Salinimonas iocasae</name>
    <dbReference type="NCBI Taxonomy" id="2572577"/>
    <lineage>
        <taxon>Bacteria</taxon>
        <taxon>Pseudomonadati</taxon>
        <taxon>Pseudomonadota</taxon>
        <taxon>Gammaproteobacteria</taxon>
        <taxon>Alteromonadales</taxon>
        <taxon>Alteromonadaceae</taxon>
        <taxon>Alteromonas/Salinimonas group</taxon>
        <taxon>Salinimonas</taxon>
    </lineage>
</organism>
<dbReference type="GO" id="GO:0006633">
    <property type="term" value="P:fatty acid biosynthetic process"/>
    <property type="evidence" value="ECO:0007669"/>
    <property type="project" value="InterPro"/>
</dbReference>
<dbReference type="OrthoDB" id="9774179at2"/>
<dbReference type="AlphaFoldDB" id="A0A5B7YBR5"/>
<accession>A0A5B7YBR5</accession>
<dbReference type="RefSeq" id="WP_139755771.1">
    <property type="nucleotide sequence ID" value="NZ_CP039852.1"/>
</dbReference>
<evidence type="ECO:0000259" key="1">
    <source>
        <dbReference type="Pfam" id="PF01575"/>
    </source>
</evidence>
<dbReference type="Pfam" id="PF01575">
    <property type="entry name" value="MaoC_dehydratas"/>
    <property type="match status" value="1"/>
</dbReference>
<dbReference type="PRINTS" id="PR01483">
    <property type="entry name" value="FASYNTHASE"/>
</dbReference>
<dbReference type="KEGG" id="salk:FBQ74_05760"/>
<dbReference type="InterPro" id="IPR029069">
    <property type="entry name" value="HotDog_dom_sf"/>
</dbReference>
<dbReference type="EMBL" id="CP039852">
    <property type="protein sequence ID" value="QCZ93024.1"/>
    <property type="molecule type" value="Genomic_DNA"/>
</dbReference>
<dbReference type="PANTHER" id="PTHR43841">
    <property type="entry name" value="3-HYDROXYACYL-THIOESTER DEHYDRATASE HTDX-RELATED"/>
    <property type="match status" value="1"/>
</dbReference>
<dbReference type="GO" id="GO:0005835">
    <property type="term" value="C:fatty acid synthase complex"/>
    <property type="evidence" value="ECO:0007669"/>
    <property type="project" value="InterPro"/>
</dbReference>
<sequence>MSFLKVVTSAILQRADRARLTQFKPPALPSCEYSQEHQISKRHYQHYCQQIGWGDQGTLHPCYIQMISTPLQIKCLTTPNSPFPLMGLVHKANKVEQSGILDVESPFTIYASYAAIRAHARGWEFDIVVTARQQRQQVYKAVATYLVKAKAPHVEPKKRKSERQTFSLPDEATKQADFSAGAAQGRQYARISGDYNPIHLSHSTAAIFGFKRAIAHGMWTLARTVSECANLPNEPTGLQVDASFLRPVTLPSSVSCYLIERSDEKHFYVVSQKKDTPHLTGRIQVKED</sequence>
<dbReference type="CDD" id="cd03441">
    <property type="entry name" value="R_hydratase_like"/>
    <property type="match status" value="1"/>
</dbReference>
<proteinExistence type="predicted"/>
<evidence type="ECO:0000313" key="3">
    <source>
        <dbReference type="Proteomes" id="UP000304912"/>
    </source>
</evidence>